<evidence type="ECO:0000259" key="1">
    <source>
        <dbReference type="Pfam" id="PF18723"/>
    </source>
</evidence>
<dbReference type="Proteomes" id="UP000198415">
    <property type="component" value="Unassembled WGS sequence"/>
</dbReference>
<keyword evidence="3" id="KW-1185">Reference proteome</keyword>
<protein>
    <recommendedName>
        <fullName evidence="1">5-hmdU DNA kinase helical domain-containing protein</fullName>
    </recommendedName>
</protein>
<organism evidence="2 3">
    <name type="scientific">Actinoplanes regularis</name>
    <dbReference type="NCBI Taxonomy" id="52697"/>
    <lineage>
        <taxon>Bacteria</taxon>
        <taxon>Bacillati</taxon>
        <taxon>Actinomycetota</taxon>
        <taxon>Actinomycetes</taxon>
        <taxon>Micromonosporales</taxon>
        <taxon>Micromonosporaceae</taxon>
        <taxon>Actinoplanes</taxon>
    </lineage>
</organism>
<dbReference type="AlphaFoldDB" id="A0A239I9M6"/>
<proteinExistence type="predicted"/>
<dbReference type="EMBL" id="FZNR01000028">
    <property type="protein sequence ID" value="SNS90249.1"/>
    <property type="molecule type" value="Genomic_DNA"/>
</dbReference>
<dbReference type="InterPro" id="IPR040684">
    <property type="entry name" value="HMUDK_hel"/>
</dbReference>
<dbReference type="Pfam" id="PF18723">
    <property type="entry name" value="HMUDK_hel"/>
    <property type="match status" value="1"/>
</dbReference>
<name>A0A239I9M6_9ACTN</name>
<accession>A0A239I9M6</accession>
<feature type="domain" description="5-hmdU DNA kinase helical" evidence="1">
    <location>
        <begin position="12"/>
        <end position="290"/>
    </location>
</feature>
<gene>
    <name evidence="2" type="ORF">SAMN06264365_12810</name>
</gene>
<sequence>MTRRAPTPRAGVYELYWYYASQRQAMFEQRVAGKPAPWTSDPILSAYKFCNVYRAADRVSQYMIRDVCYHDEDCTPQDRIFQIVAFRTFSKIETWRTVRRHLGRYPTLDDLADGRFTAALGHAATVNRGLYTGAFILCATDAYGQGRKHLNHVELWRHMFLADDLADRILDAASLRHVYDLLHGYPLMGDFMSYQTAIDLNYSPLVNFSENDFTQAGPGALRGIRKCFEDLGDYKPTDVIMWMLDRQADEMDRLGLPFNGLYRRPLHAIDCQGLFCETDKYCREAVPELASARSRIKARFIRNPTPIALFFPPKWGINDALPNVAVCPSDETPLHLNAQPTLFSVPR</sequence>
<evidence type="ECO:0000313" key="2">
    <source>
        <dbReference type="EMBL" id="SNS90249.1"/>
    </source>
</evidence>
<reference evidence="2 3" key="1">
    <citation type="submission" date="2017-06" db="EMBL/GenBank/DDBJ databases">
        <authorList>
            <person name="Kim H.J."/>
            <person name="Triplett B.A."/>
        </authorList>
    </citation>
    <scope>NUCLEOTIDE SEQUENCE [LARGE SCALE GENOMIC DNA]</scope>
    <source>
        <strain evidence="2 3">DSM 43151</strain>
    </source>
</reference>
<evidence type="ECO:0000313" key="3">
    <source>
        <dbReference type="Proteomes" id="UP000198415"/>
    </source>
</evidence>
<dbReference type="RefSeq" id="WP_179277478.1">
    <property type="nucleotide sequence ID" value="NZ_BOMU01000099.1"/>
</dbReference>